<dbReference type="AlphaFoldDB" id="A0A8J4G4E7"/>
<name>A0A8J4G4E7_9CHLO</name>
<dbReference type="GO" id="GO:0005930">
    <property type="term" value="C:axoneme"/>
    <property type="evidence" value="ECO:0007669"/>
    <property type="project" value="UniProtKB-SubCell"/>
</dbReference>
<evidence type="ECO:0000256" key="1">
    <source>
        <dbReference type="ARBA" id="ARBA00004430"/>
    </source>
</evidence>
<dbReference type="Gene3D" id="3.80.10.10">
    <property type="entry name" value="Ribonuclease Inhibitor"/>
    <property type="match status" value="1"/>
</dbReference>
<organism evidence="2 3">
    <name type="scientific">Volvox reticuliferus</name>
    <dbReference type="NCBI Taxonomy" id="1737510"/>
    <lineage>
        <taxon>Eukaryota</taxon>
        <taxon>Viridiplantae</taxon>
        <taxon>Chlorophyta</taxon>
        <taxon>core chlorophytes</taxon>
        <taxon>Chlorophyceae</taxon>
        <taxon>CS clade</taxon>
        <taxon>Chlamydomonadales</taxon>
        <taxon>Volvocaceae</taxon>
        <taxon>Volvox</taxon>
    </lineage>
</organism>
<evidence type="ECO:0000313" key="3">
    <source>
        <dbReference type="Proteomes" id="UP000722791"/>
    </source>
</evidence>
<accession>A0A8J4G4E7</accession>
<proteinExistence type="predicted"/>
<protein>
    <submittedName>
        <fullName evidence="2">Uncharacterized protein</fullName>
    </submittedName>
</protein>
<sequence length="585" mass="63279">MRFPLTSTASIWLSRRWLKYAVVQSLDSFCKAKSQIPGDFTGPRHPAAPPAGAAGLCGGMVRCSRLVDAARVGGSARDASTRGTHMFSMATSRSCTTRQFSYRSLWTVGHYYLGRTAQGFAPLNEVMYVMTGRLVYATFTTKMVPRTVEMLRYLSTLRQVRQLRLPLPQPRSSRALSQLHLVASHLRHLELSEAAWMKDLMFLQAPPPQQPGVQPPAPPALRTLILDTTGNHVAAANLTEPSMRAQNAPILQPQPHADPLRLTCLALRGCRELNSAALGPGLLGMASWLQVLDLSGAERLDDSCGAVLAALKGLQVLNLNYTAVGDATLAALTYGSRVRAWSRSHGISPPPEANTWPELSIQRWHLAGTRVTGSGLALLAETSQLIFLDVRGAGVPRAALRPLESRFQLALVQGAVLARSNALAAALVNHPRHMACVCSPADMVALGLISSASSALRTWRRPRQQQMQWRRVQYNLPGGAPGGEVRYGEQVIRQAHAVQLAGGVMGTRPVEPTTLGAGQADVGREVTRPATGAASQHLIWGSRGEGGEVQGIVLDADRQQQWMTRGVQDMIDTSEQLLRLEAQTG</sequence>
<reference evidence="2" key="1">
    <citation type="journal article" date="2021" name="Proc. Natl. Acad. Sci. U.S.A.">
        <title>Three genomes in the algal genus Volvox reveal the fate of a haploid sex-determining region after a transition to homothallism.</title>
        <authorList>
            <person name="Yamamoto K."/>
            <person name="Hamaji T."/>
            <person name="Kawai-Toyooka H."/>
            <person name="Matsuzaki R."/>
            <person name="Takahashi F."/>
            <person name="Nishimura Y."/>
            <person name="Kawachi M."/>
            <person name="Noguchi H."/>
            <person name="Minakuchi Y."/>
            <person name="Umen J.G."/>
            <person name="Toyoda A."/>
            <person name="Nozaki H."/>
        </authorList>
    </citation>
    <scope>NUCLEOTIDE SEQUENCE</scope>
    <source>
        <strain evidence="2">NIES-3785</strain>
    </source>
</reference>
<dbReference type="Proteomes" id="UP000722791">
    <property type="component" value="Unassembled WGS sequence"/>
</dbReference>
<comment type="caution">
    <text evidence="2">The sequence shown here is derived from an EMBL/GenBank/DDBJ whole genome shotgun (WGS) entry which is preliminary data.</text>
</comment>
<dbReference type="EMBL" id="BNCQ01000006">
    <property type="protein sequence ID" value="GIL99525.1"/>
    <property type="molecule type" value="Genomic_DNA"/>
</dbReference>
<dbReference type="InterPro" id="IPR032675">
    <property type="entry name" value="LRR_dom_sf"/>
</dbReference>
<dbReference type="SUPFAM" id="SSF52047">
    <property type="entry name" value="RNI-like"/>
    <property type="match status" value="1"/>
</dbReference>
<comment type="subcellular location">
    <subcellularLocation>
        <location evidence="1">Cytoplasm</location>
        <location evidence="1">Cytoskeleton</location>
        <location evidence="1">Cilium axoneme</location>
    </subcellularLocation>
</comment>
<feature type="non-terminal residue" evidence="2">
    <location>
        <position position="585"/>
    </location>
</feature>
<evidence type="ECO:0000313" key="2">
    <source>
        <dbReference type="EMBL" id="GIL99525.1"/>
    </source>
</evidence>
<gene>
    <name evidence="2" type="ORF">Vretimale_4671</name>
</gene>